<dbReference type="SUPFAM" id="SSF48452">
    <property type="entry name" value="TPR-like"/>
    <property type="match status" value="1"/>
</dbReference>
<comment type="caution">
    <text evidence="1">The sequence shown here is derived from an EMBL/GenBank/DDBJ whole genome shotgun (WGS) entry which is preliminary data.</text>
</comment>
<dbReference type="AlphaFoldDB" id="A0A8J6TW41"/>
<accession>A0A8J6TW41</accession>
<name>A0A8J6TW41_9GAMM</name>
<reference evidence="1 2" key="1">
    <citation type="submission" date="2020-08" db="EMBL/GenBank/DDBJ databases">
        <title>Bridging the membrane lipid divide: bacteria of the FCB group superphylum have the potential to synthesize archaeal ether lipids.</title>
        <authorList>
            <person name="Villanueva L."/>
            <person name="Von Meijenfeldt F.A.B."/>
            <person name="Westbye A.B."/>
            <person name="Yadav S."/>
            <person name="Hopmans E.C."/>
            <person name="Dutilh B.E."/>
            <person name="Sinninghe Damste J.S."/>
        </authorList>
    </citation>
    <scope>NUCLEOTIDE SEQUENCE [LARGE SCALE GENOMIC DNA]</scope>
    <source>
        <strain evidence="1">NIOZ-UU100</strain>
    </source>
</reference>
<evidence type="ECO:0000313" key="1">
    <source>
        <dbReference type="EMBL" id="MBC8520110.1"/>
    </source>
</evidence>
<dbReference type="InterPro" id="IPR011990">
    <property type="entry name" value="TPR-like_helical_dom_sf"/>
</dbReference>
<organism evidence="1 2">
    <name type="scientific">Candidatus Thiopontia autotrophica</name>
    <dbReference type="NCBI Taxonomy" id="2841688"/>
    <lineage>
        <taxon>Bacteria</taxon>
        <taxon>Pseudomonadati</taxon>
        <taxon>Pseudomonadota</taxon>
        <taxon>Gammaproteobacteria</taxon>
        <taxon>Candidatus Thiopontia</taxon>
    </lineage>
</organism>
<dbReference type="Gene3D" id="1.25.40.10">
    <property type="entry name" value="Tetratricopeptide repeat domain"/>
    <property type="match status" value="1"/>
</dbReference>
<evidence type="ECO:0000313" key="2">
    <source>
        <dbReference type="Proteomes" id="UP000654401"/>
    </source>
</evidence>
<dbReference type="Proteomes" id="UP000654401">
    <property type="component" value="Unassembled WGS sequence"/>
</dbReference>
<sequence length="168" mass="18418">MAQMDSVLKWILIIGLLSIAGCAATSRIPVEDHSLSTGEGYSPSIKYPVAKAVVRRSPPVAGETPDPLQEILRQIESALQQGDDSKAEVLLERALRIDSQRATLWHDLARIRYRQSSYEESVTLAQRSNRLATGKPVLQQENWSLIAQAKDALGDSSGAIQARRRAGN</sequence>
<evidence type="ECO:0008006" key="3">
    <source>
        <dbReference type="Google" id="ProtNLM"/>
    </source>
</evidence>
<protein>
    <recommendedName>
        <fullName evidence="3">Tetratricopeptide repeat protein</fullName>
    </recommendedName>
</protein>
<dbReference type="EMBL" id="JACNFK010000034">
    <property type="protein sequence ID" value="MBC8520110.1"/>
    <property type="molecule type" value="Genomic_DNA"/>
</dbReference>
<gene>
    <name evidence="1" type="ORF">H8D24_06870</name>
</gene>
<proteinExistence type="predicted"/>